<reference evidence="2" key="1">
    <citation type="submission" date="2016-06" db="EMBL/GenBank/DDBJ databases">
        <authorList>
            <person name="Varghese N."/>
            <person name="Submissions Spin"/>
        </authorList>
    </citation>
    <scope>NUCLEOTIDE SEQUENCE [LARGE SCALE GENOMIC DNA]</scope>
    <source>
        <strain evidence="2">DSM 43817</strain>
    </source>
</reference>
<dbReference type="RefSeq" id="WP_091644599.1">
    <property type="nucleotide sequence ID" value="NZ_FMHW01000002.1"/>
</dbReference>
<evidence type="ECO:0000313" key="1">
    <source>
        <dbReference type="EMBL" id="SCL30031.1"/>
    </source>
</evidence>
<organism evidence="1 2">
    <name type="scientific">Micromonospora pallida</name>
    <dbReference type="NCBI Taxonomy" id="145854"/>
    <lineage>
        <taxon>Bacteria</taxon>
        <taxon>Bacillati</taxon>
        <taxon>Actinomycetota</taxon>
        <taxon>Actinomycetes</taxon>
        <taxon>Micromonosporales</taxon>
        <taxon>Micromonosporaceae</taxon>
        <taxon>Micromonospora</taxon>
    </lineage>
</organism>
<protein>
    <submittedName>
        <fullName evidence="1">Uncharacterized protein</fullName>
    </submittedName>
</protein>
<dbReference type="STRING" id="145854.GA0074692_2847"/>
<sequence length="76" mass="7882">MAISQCEKCKGTTFKRTSVDSTGTLAVCVCGHWNFEDSGSDGGAISTGRVSTNGVSAIGNGTVAIGHTGTFRRRNR</sequence>
<dbReference type="OrthoDB" id="3399737at2"/>
<accession>A0A1C6SKJ9</accession>
<evidence type="ECO:0000313" key="2">
    <source>
        <dbReference type="Proteomes" id="UP000198959"/>
    </source>
</evidence>
<keyword evidence="2" id="KW-1185">Reference proteome</keyword>
<name>A0A1C6SKJ9_9ACTN</name>
<dbReference type="AlphaFoldDB" id="A0A1C6SKJ9"/>
<dbReference type="Proteomes" id="UP000198959">
    <property type="component" value="Unassembled WGS sequence"/>
</dbReference>
<gene>
    <name evidence="1" type="ORF">GA0074692_2847</name>
</gene>
<proteinExistence type="predicted"/>
<dbReference type="EMBL" id="FMHW01000002">
    <property type="protein sequence ID" value="SCL30031.1"/>
    <property type="molecule type" value="Genomic_DNA"/>
</dbReference>